<evidence type="ECO:0000256" key="10">
    <source>
        <dbReference type="SAM" id="MobiDB-lite"/>
    </source>
</evidence>
<dbReference type="EMBL" id="CH902644">
    <property type="protein sequence ID" value="EDV34815.2"/>
    <property type="molecule type" value="Genomic_DNA"/>
</dbReference>
<dbReference type="InterPro" id="IPR035441">
    <property type="entry name" value="TFIIS/LEDGF_dom_sf"/>
</dbReference>
<feature type="compositionally biased region" description="Polar residues" evidence="10">
    <location>
        <begin position="655"/>
        <end position="671"/>
    </location>
</feature>
<dbReference type="InterPro" id="IPR017923">
    <property type="entry name" value="TFIIS_N"/>
</dbReference>
<keyword evidence="7 9" id="KW-0539">Nucleus</keyword>
<dbReference type="HOGENOM" id="CLU_018315_0_0_1"/>
<dbReference type="GO" id="GO:0005634">
    <property type="term" value="C:nucleus"/>
    <property type="evidence" value="ECO:0007669"/>
    <property type="project" value="UniProtKB-SubCell"/>
</dbReference>
<evidence type="ECO:0000256" key="4">
    <source>
        <dbReference type="ARBA" id="ARBA00023015"/>
    </source>
</evidence>
<feature type="region of interest" description="Disordered" evidence="10">
    <location>
        <begin position="36"/>
        <end position="455"/>
    </location>
</feature>
<dbReference type="eggNOG" id="KOG1793">
    <property type="taxonomic scope" value="Eukaryota"/>
</dbReference>
<accession>B3N0T6</accession>
<dbReference type="OrthoDB" id="21124at2759"/>
<proteinExistence type="inferred from homology"/>
<evidence type="ECO:0000313" key="13">
    <source>
        <dbReference type="Proteomes" id="UP000007801"/>
    </source>
</evidence>
<reference evidence="12 13" key="1">
    <citation type="journal article" date="2007" name="Nature">
        <title>Evolution of genes and genomes on the Drosophila phylogeny.</title>
        <authorList>
            <consortium name="Drosophila 12 Genomes Consortium"/>
            <person name="Clark A.G."/>
            <person name="Eisen M.B."/>
            <person name="Smith D.R."/>
            <person name="Bergman C.M."/>
            <person name="Oliver B."/>
            <person name="Markow T.A."/>
            <person name="Kaufman T.C."/>
            <person name="Kellis M."/>
            <person name="Gelbart W."/>
            <person name="Iyer V.N."/>
            <person name="Pollard D.A."/>
            <person name="Sackton T.B."/>
            <person name="Larracuente A.M."/>
            <person name="Singh N.D."/>
            <person name="Abad J.P."/>
            <person name="Abt D.N."/>
            <person name="Adryan B."/>
            <person name="Aguade M."/>
            <person name="Akashi H."/>
            <person name="Anderson W.W."/>
            <person name="Aquadro C.F."/>
            <person name="Ardell D.H."/>
            <person name="Arguello R."/>
            <person name="Artieri C.G."/>
            <person name="Barbash D.A."/>
            <person name="Barker D."/>
            <person name="Barsanti P."/>
            <person name="Batterham P."/>
            <person name="Batzoglou S."/>
            <person name="Begun D."/>
            <person name="Bhutkar A."/>
            <person name="Blanco E."/>
            <person name="Bosak S.A."/>
            <person name="Bradley R.K."/>
            <person name="Brand A.D."/>
            <person name="Brent M.R."/>
            <person name="Brooks A.N."/>
            <person name="Brown R.H."/>
            <person name="Butlin R.K."/>
            <person name="Caggese C."/>
            <person name="Calvi B.R."/>
            <person name="Bernardo de Carvalho A."/>
            <person name="Caspi A."/>
            <person name="Castrezana S."/>
            <person name="Celniker S.E."/>
            <person name="Chang J.L."/>
            <person name="Chapple C."/>
            <person name="Chatterji S."/>
            <person name="Chinwalla A."/>
            <person name="Civetta A."/>
            <person name="Clifton S.W."/>
            <person name="Comeron J.M."/>
            <person name="Costello J.C."/>
            <person name="Coyne J.A."/>
            <person name="Daub J."/>
            <person name="David R.G."/>
            <person name="Delcher A.L."/>
            <person name="Delehaunty K."/>
            <person name="Do C.B."/>
            <person name="Ebling H."/>
            <person name="Edwards K."/>
            <person name="Eickbush T."/>
            <person name="Evans J.D."/>
            <person name="Filipski A."/>
            <person name="Findeiss S."/>
            <person name="Freyhult E."/>
            <person name="Fulton L."/>
            <person name="Fulton R."/>
            <person name="Garcia A.C."/>
            <person name="Gardiner A."/>
            <person name="Garfield D.A."/>
            <person name="Garvin B.E."/>
            <person name="Gibson G."/>
            <person name="Gilbert D."/>
            <person name="Gnerre S."/>
            <person name="Godfrey J."/>
            <person name="Good R."/>
            <person name="Gotea V."/>
            <person name="Gravely B."/>
            <person name="Greenberg A.J."/>
            <person name="Griffiths-Jones S."/>
            <person name="Gross S."/>
            <person name="Guigo R."/>
            <person name="Gustafson E.A."/>
            <person name="Haerty W."/>
            <person name="Hahn M.W."/>
            <person name="Halligan D.L."/>
            <person name="Halpern A.L."/>
            <person name="Halter G.M."/>
            <person name="Han M.V."/>
            <person name="Heger A."/>
            <person name="Hillier L."/>
            <person name="Hinrichs A.S."/>
            <person name="Holmes I."/>
            <person name="Hoskins R.A."/>
            <person name="Hubisz M.J."/>
            <person name="Hultmark D."/>
            <person name="Huntley M.A."/>
            <person name="Jaffe D.B."/>
            <person name="Jagadeeshan S."/>
            <person name="Jeck W.R."/>
            <person name="Johnson J."/>
            <person name="Jones C.D."/>
            <person name="Jordan W.C."/>
            <person name="Karpen G.H."/>
            <person name="Kataoka E."/>
            <person name="Keightley P.D."/>
            <person name="Kheradpour P."/>
            <person name="Kirkness E.F."/>
            <person name="Koerich L.B."/>
            <person name="Kristiansen K."/>
            <person name="Kudrna D."/>
            <person name="Kulathinal R.J."/>
            <person name="Kumar S."/>
            <person name="Kwok R."/>
            <person name="Lander E."/>
            <person name="Langley C.H."/>
            <person name="Lapoint R."/>
            <person name="Lazzaro B.P."/>
            <person name="Lee S.J."/>
            <person name="Levesque L."/>
            <person name="Li R."/>
            <person name="Lin C.F."/>
            <person name="Lin M.F."/>
            <person name="Lindblad-Toh K."/>
            <person name="Llopart A."/>
            <person name="Long M."/>
            <person name="Low L."/>
            <person name="Lozovsky E."/>
            <person name="Lu J."/>
            <person name="Luo M."/>
            <person name="Machado C.A."/>
            <person name="Makalowski W."/>
            <person name="Marzo M."/>
            <person name="Matsuda M."/>
            <person name="Matzkin L."/>
            <person name="McAllister B."/>
            <person name="McBride C.S."/>
            <person name="McKernan B."/>
            <person name="McKernan K."/>
            <person name="Mendez-Lago M."/>
            <person name="Minx P."/>
            <person name="Mollenhauer M.U."/>
            <person name="Montooth K."/>
            <person name="Mount S.M."/>
            <person name="Mu X."/>
            <person name="Myers E."/>
            <person name="Negre B."/>
            <person name="Newfeld S."/>
            <person name="Nielsen R."/>
            <person name="Noor M.A."/>
            <person name="O'Grady P."/>
            <person name="Pachter L."/>
            <person name="Papaceit M."/>
            <person name="Parisi M.J."/>
            <person name="Parisi M."/>
            <person name="Parts L."/>
            <person name="Pedersen J.S."/>
            <person name="Pesole G."/>
            <person name="Phillippy A.M."/>
            <person name="Ponting C.P."/>
            <person name="Pop M."/>
            <person name="Porcelli D."/>
            <person name="Powell J.R."/>
            <person name="Prohaska S."/>
            <person name="Pruitt K."/>
            <person name="Puig M."/>
            <person name="Quesneville H."/>
            <person name="Ram K.R."/>
            <person name="Rand D."/>
            <person name="Rasmussen M.D."/>
            <person name="Reed L.K."/>
            <person name="Reenan R."/>
            <person name="Reily A."/>
            <person name="Remington K.A."/>
            <person name="Rieger T.T."/>
            <person name="Ritchie M.G."/>
            <person name="Robin C."/>
            <person name="Rogers Y.H."/>
            <person name="Rohde C."/>
            <person name="Rozas J."/>
            <person name="Rubenfield M.J."/>
            <person name="Ruiz A."/>
            <person name="Russo S."/>
            <person name="Salzberg S.L."/>
            <person name="Sanchez-Gracia A."/>
            <person name="Saranga D.J."/>
            <person name="Sato H."/>
            <person name="Schaeffer S.W."/>
            <person name="Schatz M.C."/>
            <person name="Schlenke T."/>
            <person name="Schwartz R."/>
            <person name="Segarra C."/>
            <person name="Singh R.S."/>
            <person name="Sirot L."/>
            <person name="Sirota M."/>
            <person name="Sisneros N.B."/>
            <person name="Smith C.D."/>
            <person name="Smith T.F."/>
            <person name="Spieth J."/>
            <person name="Stage D.E."/>
            <person name="Stark A."/>
            <person name="Stephan W."/>
            <person name="Strausberg R.L."/>
            <person name="Strempel S."/>
            <person name="Sturgill D."/>
            <person name="Sutton G."/>
            <person name="Sutton G.G."/>
            <person name="Tao W."/>
            <person name="Teichmann S."/>
            <person name="Tobari Y.N."/>
            <person name="Tomimura Y."/>
            <person name="Tsolas J.M."/>
            <person name="Valente V.L."/>
            <person name="Venter E."/>
            <person name="Venter J.C."/>
            <person name="Vicario S."/>
            <person name="Vieira F.G."/>
            <person name="Vilella A.J."/>
            <person name="Villasante A."/>
            <person name="Walenz B."/>
            <person name="Wang J."/>
            <person name="Wasserman M."/>
            <person name="Watts T."/>
            <person name="Wilson D."/>
            <person name="Wilson R.K."/>
            <person name="Wing R.A."/>
            <person name="Wolfner M.F."/>
            <person name="Wong A."/>
            <person name="Wong G.K."/>
            <person name="Wu C.I."/>
            <person name="Wu G."/>
            <person name="Yamamoto D."/>
            <person name="Yang H.P."/>
            <person name="Yang S.P."/>
            <person name="Yorke J.A."/>
            <person name="Yoshida K."/>
            <person name="Zdobnov E."/>
            <person name="Zhang P."/>
            <person name="Zhang Y."/>
            <person name="Zimin A.V."/>
            <person name="Baldwin J."/>
            <person name="Abdouelleil A."/>
            <person name="Abdulkadir J."/>
            <person name="Abebe A."/>
            <person name="Abera B."/>
            <person name="Abreu J."/>
            <person name="Acer S.C."/>
            <person name="Aftuck L."/>
            <person name="Alexander A."/>
            <person name="An P."/>
            <person name="Anderson E."/>
            <person name="Anderson S."/>
            <person name="Arachi H."/>
            <person name="Azer M."/>
            <person name="Bachantsang P."/>
            <person name="Barry A."/>
            <person name="Bayul T."/>
            <person name="Berlin A."/>
            <person name="Bessette D."/>
            <person name="Bloom T."/>
            <person name="Blye J."/>
            <person name="Boguslavskiy L."/>
            <person name="Bonnet C."/>
            <person name="Boukhgalter B."/>
            <person name="Bourzgui I."/>
            <person name="Brown A."/>
            <person name="Cahill P."/>
            <person name="Channer S."/>
            <person name="Cheshatsang Y."/>
            <person name="Chuda L."/>
            <person name="Citroen M."/>
            <person name="Collymore A."/>
            <person name="Cooke P."/>
            <person name="Costello M."/>
            <person name="D'Aco K."/>
            <person name="Daza R."/>
            <person name="De Haan G."/>
            <person name="DeGray S."/>
            <person name="DeMaso C."/>
            <person name="Dhargay N."/>
            <person name="Dooley K."/>
            <person name="Dooley E."/>
            <person name="Doricent M."/>
            <person name="Dorje P."/>
            <person name="Dorjee K."/>
            <person name="Dupes A."/>
            <person name="Elong R."/>
            <person name="Falk J."/>
            <person name="Farina A."/>
            <person name="Faro S."/>
            <person name="Ferguson D."/>
            <person name="Fisher S."/>
            <person name="Foley C.D."/>
            <person name="Franke A."/>
            <person name="Friedrich D."/>
            <person name="Gadbois L."/>
            <person name="Gearin G."/>
            <person name="Gearin C.R."/>
            <person name="Giannoukos G."/>
            <person name="Goode T."/>
            <person name="Graham J."/>
            <person name="Grandbois E."/>
            <person name="Grewal S."/>
            <person name="Gyaltsen K."/>
            <person name="Hafez N."/>
            <person name="Hagos B."/>
            <person name="Hall J."/>
            <person name="Henson C."/>
            <person name="Hollinger A."/>
            <person name="Honan T."/>
            <person name="Huard M.D."/>
            <person name="Hughes L."/>
            <person name="Hurhula B."/>
            <person name="Husby M.E."/>
            <person name="Kamat A."/>
            <person name="Kanga B."/>
            <person name="Kashin S."/>
            <person name="Khazanovich D."/>
            <person name="Kisner P."/>
            <person name="Lance K."/>
            <person name="Lara M."/>
            <person name="Lee W."/>
            <person name="Lennon N."/>
            <person name="Letendre F."/>
            <person name="LeVine R."/>
            <person name="Lipovsky A."/>
            <person name="Liu X."/>
            <person name="Liu J."/>
            <person name="Liu S."/>
            <person name="Lokyitsang T."/>
            <person name="Lokyitsang Y."/>
            <person name="Lubonja R."/>
            <person name="Lui A."/>
            <person name="MacDonald P."/>
            <person name="Magnisalis V."/>
            <person name="Maru K."/>
            <person name="Matthews C."/>
            <person name="McCusker W."/>
            <person name="McDonough S."/>
            <person name="Mehta T."/>
            <person name="Meldrim J."/>
            <person name="Meneus L."/>
            <person name="Mihai O."/>
            <person name="Mihalev A."/>
            <person name="Mihova T."/>
            <person name="Mittelman R."/>
            <person name="Mlenga V."/>
            <person name="Montmayeur A."/>
            <person name="Mulrain L."/>
            <person name="Navidi A."/>
            <person name="Naylor J."/>
            <person name="Negash T."/>
            <person name="Nguyen T."/>
            <person name="Nguyen N."/>
            <person name="Nicol R."/>
            <person name="Norbu C."/>
            <person name="Norbu N."/>
            <person name="Novod N."/>
            <person name="O'Neill B."/>
            <person name="Osman S."/>
            <person name="Markiewicz E."/>
            <person name="Oyono O.L."/>
            <person name="Patti C."/>
            <person name="Phunkhang P."/>
            <person name="Pierre F."/>
            <person name="Priest M."/>
            <person name="Raghuraman S."/>
            <person name="Rege F."/>
            <person name="Reyes R."/>
            <person name="Rise C."/>
            <person name="Rogov P."/>
            <person name="Ross K."/>
            <person name="Ryan E."/>
            <person name="Settipalli S."/>
            <person name="Shea T."/>
            <person name="Sherpa N."/>
            <person name="Shi L."/>
            <person name="Shih D."/>
            <person name="Sparrow T."/>
            <person name="Spaulding J."/>
            <person name="Stalker J."/>
            <person name="Stange-Thomann N."/>
            <person name="Stavropoulos S."/>
            <person name="Stone C."/>
            <person name="Strader C."/>
            <person name="Tesfaye S."/>
            <person name="Thomson T."/>
            <person name="Thoulutsang Y."/>
            <person name="Thoulutsang D."/>
            <person name="Topham K."/>
            <person name="Topping I."/>
            <person name="Tsamla T."/>
            <person name="Vassiliev H."/>
            <person name="Vo A."/>
            <person name="Wangchuk T."/>
            <person name="Wangdi T."/>
            <person name="Weiand M."/>
            <person name="Wilkinson J."/>
            <person name="Wilson A."/>
            <person name="Yadav S."/>
            <person name="Young G."/>
            <person name="Yu Q."/>
            <person name="Zembek L."/>
            <person name="Zhong D."/>
            <person name="Zimmer A."/>
            <person name="Zwirko Z."/>
            <person name="Jaffe D.B."/>
            <person name="Alvarez P."/>
            <person name="Brockman W."/>
            <person name="Butler J."/>
            <person name="Chin C."/>
            <person name="Gnerre S."/>
            <person name="Grabherr M."/>
            <person name="Kleber M."/>
            <person name="Mauceli E."/>
            <person name="MacCallum I."/>
        </authorList>
    </citation>
    <scope>NUCLEOTIDE SEQUENCE [LARGE SCALE GENOMIC DNA]</scope>
    <source>
        <strain evidence="13">Tucson 14024-0371.13</strain>
    </source>
</reference>
<keyword evidence="4" id="KW-0805">Transcription regulation</keyword>
<feature type="compositionally biased region" description="Low complexity" evidence="10">
    <location>
        <begin position="75"/>
        <end position="101"/>
    </location>
</feature>
<feature type="compositionally biased region" description="Polar residues" evidence="10">
    <location>
        <begin position="446"/>
        <end position="455"/>
    </location>
</feature>
<dbReference type="KEGG" id="dan:6501825"/>
<evidence type="ECO:0000256" key="9">
    <source>
        <dbReference type="PROSITE-ProRule" id="PRU00649"/>
    </source>
</evidence>
<feature type="compositionally biased region" description="Basic and acidic residues" evidence="10">
    <location>
        <begin position="142"/>
        <end position="154"/>
    </location>
</feature>
<dbReference type="InterPro" id="IPR051037">
    <property type="entry name" value="RNAPII_TF_IWS1"/>
</dbReference>
<feature type="compositionally biased region" description="Basic residues" evidence="10">
    <location>
        <begin position="317"/>
        <end position="341"/>
    </location>
</feature>
<feature type="compositionally biased region" description="Low complexity" evidence="10">
    <location>
        <begin position="203"/>
        <end position="216"/>
    </location>
</feature>
<evidence type="ECO:0000256" key="1">
    <source>
        <dbReference type="ARBA" id="ARBA00022448"/>
    </source>
</evidence>
<evidence type="ECO:0000256" key="3">
    <source>
        <dbReference type="ARBA" id="ARBA00022816"/>
    </source>
</evidence>
<keyword evidence="2" id="KW-0507">mRNA processing</keyword>
<dbReference type="Pfam" id="PF08711">
    <property type="entry name" value="Med26"/>
    <property type="match status" value="1"/>
</dbReference>
<dbReference type="InParanoid" id="B3N0T6"/>
<dbReference type="AlphaFoldDB" id="B3N0T6"/>
<feature type="compositionally biased region" description="Basic residues" evidence="10">
    <location>
        <begin position="217"/>
        <end position="227"/>
    </location>
</feature>
<keyword evidence="5" id="KW-0804">Transcription</keyword>
<feature type="compositionally biased region" description="Basic and acidic residues" evidence="10">
    <location>
        <begin position="427"/>
        <end position="439"/>
    </location>
</feature>
<keyword evidence="3" id="KW-0509">mRNA transport</keyword>
<dbReference type="PANTHER" id="PTHR46010">
    <property type="entry name" value="PROTEIN IWS1 HOMOLOG"/>
    <property type="match status" value="1"/>
</dbReference>
<evidence type="ECO:0000256" key="6">
    <source>
        <dbReference type="ARBA" id="ARBA00023187"/>
    </source>
</evidence>
<dbReference type="FunFam" id="1.20.930.10:FF:000001">
    <property type="entry name" value="IWS1, SUPT6H interacting protein"/>
    <property type="match status" value="1"/>
</dbReference>
<dbReference type="GO" id="GO:0016973">
    <property type="term" value="P:poly(A)+ mRNA export from nucleus"/>
    <property type="evidence" value="ECO:0007669"/>
    <property type="project" value="TreeGrafter"/>
</dbReference>
<feature type="compositionally biased region" description="Low complexity" evidence="10">
    <location>
        <begin position="126"/>
        <end position="141"/>
    </location>
</feature>
<evidence type="ECO:0000256" key="8">
    <source>
        <dbReference type="ARBA" id="ARBA00037992"/>
    </source>
</evidence>
<name>B3N0T6_DROAN</name>
<feature type="domain" description="TFIIS N-terminal" evidence="11">
    <location>
        <begin position="545"/>
        <end position="623"/>
    </location>
</feature>
<dbReference type="GeneID" id="6501825"/>
<evidence type="ECO:0000256" key="5">
    <source>
        <dbReference type="ARBA" id="ARBA00023163"/>
    </source>
</evidence>
<sequence>MEAFVKDTMGIEEAGNIVETTENLAYRASHDSISEAVHDKLDGSGNSKSSIPAEEEKIRASRSKSRSPERSNGARSGSEHSNASSRHSRSSSKQSPTRSVSKNSNRSHHSRGASRCSRSGSRRSRSGSTSNRSRSGSGPRNTSRDERRSRDGSARSRSGSLRSRSESGGRRSRSGSRQSRSDSRSSKINSMRSRSGSRRSRSGSRLSGSGSRLSRSGSRRSRSGSRRSRSESRRSRSGSRRSRSGSIWSRSGSRRSKSGSRRSRSGSKRSRSGSRRSRSGSMRSRSGSRRSRSGSRLSRSGSRRCRRSRSGSLRSRSGSRRSRSGSGSRRSRSKSGSRRSRSGSGSRQSRSRSSRSRSPSVNSQRSTQRSQSRSSSVGSKSKRSGGKDNSRRKRLLLSDSEDESPKSHKKRVKITDTDNEEEEQECGLDKAKTENKIVESSDDENTPISNETESSNFISDFDAMLQRKKAEKRVRRRKGDIDIINDNDDLIDQLIINMKNASDDDRQLNMLGQPATKKISMLKQVMSQLIKKHFQLAFLEHNILNVLTDWLAPLPNKSLPCLQIRESILKLLSDFPTIEKGLLKQSGIGKAVMYLYKHPQETKQNRDRAGRLISEWARPIFNLSCNFSAMSKEERQERDLAQMSKHRLKSPDPQPASTSKAHAQSLNQTLSGEDKLLRPGDPGWVARARVPMPSNKDYVIRPKSTVEGEISKSTKRKPNRYEKHMKRFLDSKRLKESRRAVEISIEGRKMAL</sequence>
<dbReference type="PANTHER" id="PTHR46010:SF1">
    <property type="entry name" value="PROTEIN IWS1 HOMOLOG"/>
    <property type="match status" value="1"/>
</dbReference>
<dbReference type="STRING" id="7217.B3N0T6"/>
<evidence type="ECO:0000256" key="7">
    <source>
        <dbReference type="ARBA" id="ARBA00023242"/>
    </source>
</evidence>
<feature type="region of interest" description="Disordered" evidence="10">
    <location>
        <begin position="632"/>
        <end position="688"/>
    </location>
</feature>
<keyword evidence="6" id="KW-0508">mRNA splicing</keyword>
<feature type="compositionally biased region" description="Low complexity" evidence="10">
    <location>
        <begin position="356"/>
        <end position="379"/>
    </location>
</feature>
<organism evidence="12 13">
    <name type="scientific">Drosophila ananassae</name>
    <name type="common">Fruit fly</name>
    <dbReference type="NCBI Taxonomy" id="7217"/>
    <lineage>
        <taxon>Eukaryota</taxon>
        <taxon>Metazoa</taxon>
        <taxon>Ecdysozoa</taxon>
        <taxon>Arthropoda</taxon>
        <taxon>Hexapoda</taxon>
        <taxon>Insecta</taxon>
        <taxon>Pterygota</taxon>
        <taxon>Neoptera</taxon>
        <taxon>Endopterygota</taxon>
        <taxon>Diptera</taxon>
        <taxon>Brachycera</taxon>
        <taxon>Muscomorpha</taxon>
        <taxon>Ephydroidea</taxon>
        <taxon>Drosophilidae</taxon>
        <taxon>Drosophila</taxon>
        <taxon>Sophophora</taxon>
    </lineage>
</organism>
<dbReference type="GO" id="GO:0006397">
    <property type="term" value="P:mRNA processing"/>
    <property type="evidence" value="ECO:0007669"/>
    <property type="project" value="UniProtKB-KW"/>
</dbReference>
<comment type="subcellular location">
    <subcellularLocation>
        <location evidence="9">Nucleus</location>
    </subcellularLocation>
</comment>
<gene>
    <name evidence="12" type="primary">Dana\GF19061</name>
    <name evidence="12" type="synonym">dana_GLEANR_2078</name>
    <name evidence="12" type="ORF">GF19061</name>
</gene>
<keyword evidence="1" id="KW-0813">Transport</keyword>
<dbReference type="Gene3D" id="1.20.930.10">
    <property type="entry name" value="Conserved domain common to transcription factors TFIIS, elongin A, CRSP70"/>
    <property type="match status" value="1"/>
</dbReference>
<evidence type="ECO:0000256" key="2">
    <source>
        <dbReference type="ARBA" id="ARBA00022664"/>
    </source>
</evidence>
<protein>
    <recommendedName>
        <fullName evidence="11">TFIIS N-terminal domain-containing protein</fullName>
    </recommendedName>
</protein>
<evidence type="ECO:0000259" key="11">
    <source>
        <dbReference type="PROSITE" id="PS51319"/>
    </source>
</evidence>
<feature type="compositionally biased region" description="Basic residues" evidence="10">
    <location>
        <begin position="252"/>
        <end position="278"/>
    </location>
</feature>
<evidence type="ECO:0000313" key="12">
    <source>
        <dbReference type="EMBL" id="EDV34815.2"/>
    </source>
</evidence>
<comment type="similarity">
    <text evidence="8">Belongs to the IWS1 family.</text>
</comment>
<feature type="compositionally biased region" description="Basic residues" evidence="10">
    <location>
        <begin position="380"/>
        <end position="395"/>
    </location>
</feature>
<dbReference type="PROSITE" id="PS51319">
    <property type="entry name" value="TFIIS_N"/>
    <property type="match status" value="1"/>
</dbReference>
<feature type="compositionally biased region" description="Acidic residues" evidence="10">
    <location>
        <begin position="417"/>
        <end position="426"/>
    </location>
</feature>
<dbReference type="Proteomes" id="UP000007801">
    <property type="component" value="Unassembled WGS sequence"/>
</dbReference>
<dbReference type="GO" id="GO:0008380">
    <property type="term" value="P:RNA splicing"/>
    <property type="evidence" value="ECO:0007669"/>
    <property type="project" value="UniProtKB-KW"/>
</dbReference>
<keyword evidence="13" id="KW-1185">Reference proteome</keyword>